<organism evidence="7 8">
    <name type="scientific">Tagetes erecta</name>
    <name type="common">African marigold</name>
    <dbReference type="NCBI Taxonomy" id="13708"/>
    <lineage>
        <taxon>Eukaryota</taxon>
        <taxon>Viridiplantae</taxon>
        <taxon>Streptophyta</taxon>
        <taxon>Embryophyta</taxon>
        <taxon>Tracheophyta</taxon>
        <taxon>Spermatophyta</taxon>
        <taxon>Magnoliopsida</taxon>
        <taxon>eudicotyledons</taxon>
        <taxon>Gunneridae</taxon>
        <taxon>Pentapetalae</taxon>
        <taxon>asterids</taxon>
        <taxon>campanulids</taxon>
        <taxon>Asterales</taxon>
        <taxon>Asteraceae</taxon>
        <taxon>Asteroideae</taxon>
        <taxon>Heliantheae alliance</taxon>
        <taxon>Tageteae</taxon>
        <taxon>Tagetes</taxon>
    </lineage>
</organism>
<dbReference type="PANTHER" id="PTHR42648:SF31">
    <property type="entry name" value="RNA-DIRECTED DNA POLYMERASE"/>
    <property type="match status" value="1"/>
</dbReference>
<dbReference type="Pfam" id="PF07727">
    <property type="entry name" value="RVT_2"/>
    <property type="match status" value="1"/>
</dbReference>
<dbReference type="Pfam" id="PF14244">
    <property type="entry name" value="Retrotran_gag_3"/>
    <property type="match status" value="1"/>
</dbReference>
<evidence type="ECO:0000256" key="2">
    <source>
        <dbReference type="ARBA" id="ARBA00022723"/>
    </source>
</evidence>
<dbReference type="GO" id="GO:0046872">
    <property type="term" value="F:metal ion binding"/>
    <property type="evidence" value="ECO:0007669"/>
    <property type="project" value="UniProtKB-KW"/>
</dbReference>
<dbReference type="Pfam" id="PF13976">
    <property type="entry name" value="gag_pre-integrs"/>
    <property type="match status" value="1"/>
</dbReference>
<dbReference type="SUPFAM" id="SSF53098">
    <property type="entry name" value="Ribonuclease H-like"/>
    <property type="match status" value="1"/>
</dbReference>
<dbReference type="InterPro" id="IPR025724">
    <property type="entry name" value="GAG-pre-integrase_dom"/>
</dbReference>
<feature type="region of interest" description="Disordered" evidence="5">
    <location>
        <begin position="853"/>
        <end position="886"/>
    </location>
</feature>
<dbReference type="GO" id="GO:0004190">
    <property type="term" value="F:aspartic-type endopeptidase activity"/>
    <property type="evidence" value="ECO:0007669"/>
    <property type="project" value="UniProtKB-KW"/>
</dbReference>
<keyword evidence="2" id="KW-0479">Metal-binding</keyword>
<evidence type="ECO:0000256" key="4">
    <source>
        <dbReference type="ARBA" id="ARBA00022801"/>
    </source>
</evidence>
<evidence type="ECO:0000256" key="1">
    <source>
        <dbReference type="ARBA" id="ARBA00022670"/>
    </source>
</evidence>
<protein>
    <recommendedName>
        <fullName evidence="6">Integrase catalytic domain-containing protein</fullName>
    </recommendedName>
</protein>
<proteinExistence type="predicted"/>
<dbReference type="InterPro" id="IPR029472">
    <property type="entry name" value="Copia-like_N"/>
</dbReference>
<evidence type="ECO:0000313" key="8">
    <source>
        <dbReference type="Proteomes" id="UP001229421"/>
    </source>
</evidence>
<reference evidence="7" key="1">
    <citation type="journal article" date="2023" name="bioRxiv">
        <title>Improved chromosome-level genome assembly for marigold (Tagetes erecta).</title>
        <authorList>
            <person name="Jiang F."/>
            <person name="Yuan L."/>
            <person name="Wang S."/>
            <person name="Wang H."/>
            <person name="Xu D."/>
            <person name="Wang A."/>
            <person name="Fan W."/>
        </authorList>
    </citation>
    <scope>NUCLEOTIDE SEQUENCE</scope>
    <source>
        <strain evidence="7">WSJ</strain>
        <tissue evidence="7">Leaf</tissue>
    </source>
</reference>
<keyword evidence="8" id="KW-1185">Reference proteome</keyword>
<dbReference type="InterPro" id="IPR001584">
    <property type="entry name" value="Integrase_cat-core"/>
</dbReference>
<evidence type="ECO:0000313" key="7">
    <source>
        <dbReference type="EMBL" id="KAK1412979.1"/>
    </source>
</evidence>
<dbReference type="GO" id="GO:0006508">
    <property type="term" value="P:proteolysis"/>
    <property type="evidence" value="ECO:0007669"/>
    <property type="project" value="UniProtKB-KW"/>
</dbReference>
<keyword evidence="4" id="KW-0378">Hydrolase</keyword>
<comment type="caution">
    <text evidence="7">The sequence shown here is derived from an EMBL/GenBank/DDBJ whole genome shotgun (WGS) entry which is preliminary data.</text>
</comment>
<dbReference type="InterPro" id="IPR054722">
    <property type="entry name" value="PolX-like_BBD"/>
</dbReference>
<dbReference type="GO" id="GO:0015074">
    <property type="term" value="P:DNA integration"/>
    <property type="evidence" value="ECO:0007669"/>
    <property type="project" value="InterPro"/>
</dbReference>
<dbReference type="PROSITE" id="PS50994">
    <property type="entry name" value="INTEGRASE"/>
    <property type="match status" value="1"/>
</dbReference>
<dbReference type="Pfam" id="PF00665">
    <property type="entry name" value="rve"/>
    <property type="match status" value="1"/>
</dbReference>
<evidence type="ECO:0000256" key="3">
    <source>
        <dbReference type="ARBA" id="ARBA00022750"/>
    </source>
</evidence>
<evidence type="ECO:0000256" key="5">
    <source>
        <dbReference type="SAM" id="MobiDB-lite"/>
    </source>
</evidence>
<gene>
    <name evidence="7" type="ORF">QVD17_34637</name>
</gene>
<dbReference type="GO" id="GO:0003676">
    <property type="term" value="F:nucleic acid binding"/>
    <property type="evidence" value="ECO:0007669"/>
    <property type="project" value="InterPro"/>
</dbReference>
<dbReference type="Pfam" id="PF22936">
    <property type="entry name" value="Pol_BBD"/>
    <property type="match status" value="1"/>
</dbReference>
<dbReference type="EMBL" id="JAUHHV010000009">
    <property type="protein sequence ID" value="KAK1412979.1"/>
    <property type="molecule type" value="Genomic_DNA"/>
</dbReference>
<dbReference type="Proteomes" id="UP001229421">
    <property type="component" value="Unassembled WGS sequence"/>
</dbReference>
<dbReference type="InterPro" id="IPR057670">
    <property type="entry name" value="SH3_retrovirus"/>
</dbReference>
<dbReference type="InterPro" id="IPR013103">
    <property type="entry name" value="RVT_2"/>
</dbReference>
<dbReference type="Pfam" id="PF25597">
    <property type="entry name" value="SH3_retrovirus"/>
    <property type="match status" value="1"/>
</dbReference>
<dbReference type="Gene3D" id="3.30.420.10">
    <property type="entry name" value="Ribonuclease H-like superfamily/Ribonuclease H"/>
    <property type="match status" value="1"/>
</dbReference>
<dbReference type="CDD" id="cd09272">
    <property type="entry name" value="RNase_HI_RT_Ty1"/>
    <property type="match status" value="1"/>
</dbReference>
<dbReference type="SUPFAM" id="SSF56672">
    <property type="entry name" value="DNA/RNA polymerases"/>
    <property type="match status" value="1"/>
</dbReference>
<dbReference type="InterPro" id="IPR036397">
    <property type="entry name" value="RNaseH_sf"/>
</dbReference>
<feature type="domain" description="Integrase catalytic" evidence="6">
    <location>
        <begin position="542"/>
        <end position="716"/>
    </location>
</feature>
<dbReference type="InterPro" id="IPR043502">
    <property type="entry name" value="DNA/RNA_pol_sf"/>
</dbReference>
<accession>A0AAD8JZU1</accession>
<name>A0AAD8JZU1_TARER</name>
<evidence type="ECO:0000259" key="6">
    <source>
        <dbReference type="PROSITE" id="PS50994"/>
    </source>
</evidence>
<keyword evidence="1" id="KW-0645">Protease</keyword>
<dbReference type="PANTHER" id="PTHR42648">
    <property type="entry name" value="TRANSPOSASE, PUTATIVE-RELATED"/>
    <property type="match status" value="1"/>
</dbReference>
<dbReference type="InterPro" id="IPR012337">
    <property type="entry name" value="RNaseH-like_sf"/>
</dbReference>
<keyword evidence="3" id="KW-0064">Aspartyl protease</keyword>
<dbReference type="InterPro" id="IPR039537">
    <property type="entry name" value="Retrotran_Ty1/copia-like"/>
</dbReference>
<sequence>MEVSNPINNNKTTDKMSNLDFGDPLYLHSSDTNNLSIIHMKLTGTENYAMWASSMELALLVKNKTGFIDKSCVKPTDNPSLTKQWERCNSVVLSWILNSISEELYVGQIFSKVASEVWDELKETYNKIDGSIIYNLHRQINSTTQNGTPISDYYHKLNCMWRQYDTLIDLPKCTCAASNDLTKFNQRIKLMQFLMGLDDTYQPLRTQILSKEPLPSVKNAFAIISNEESHRGISHTGKTQVTAFIAKGPEQKKKLNKREPLRCTHCGLTGHTTDKCYELVGYPPNYNKKPNIQRAQQSKINQPKLVNSAQANSFQFTPEQVNKIMSLICDTSRGNDPVSNMSGNVFCSISWKTFNCLNSFKDINYADHWIIDSGANQHMVASDCCLINSTNVAEMNLTVSHPNGTKAHITKIGNLKLSEHITLKDVLVIPEYNVNLLSVNKMAKENKVYSLFTESTCYVQDFLRQKLLMTGNEVGGLYFANTVNKSLFFKSNNAQISGKLWHNRLGHPSDKVLNVLKDILPISNHRNTDPCEICHQAKQTRSVFKPSDHKSNELGDLIHMDLWGPFKVTSREGYKYFLTIVDDYSRAVWIYLLKSKDEVFRYINRFFRLIATQFKQHIKVCRTDNGTEFVNKQLEHFFEQNGVIHQTSCAYTPQQNGIVERKHRHLLNTARSLMFQANLPLNMWNECVLTATYLINRLPSSVLDGKSPYELLFKSKPLLFHLRSFGCLCFCTNLNPQNKFDSRSFKCIFIGYSAEKRGYKMWDLERKVVFFSRDVKFYEDLFPFQQNKTDLLNNLKFFDTLFENQMQSKAPTPDDEVKVLQNQEGQNIQVQPTDTPASTVRLDLVDTAVGSHHRCPLSDSSDDFNSETLSQDHKTTNARDTGQVEPDAIPMTDSNDPEGVLGHNHHQATAQRRSTRDSNLPRRFDDYIVEGKVKYGIEKVVNYSSLTPENFCFVTNLNKSIQPNNYKEASKDPNWINAMNLEMEALLKNNTWVLTDLPKGRKPIGCKWLYKLKYKPNGEVNRYKARLVAKGYGQREGLDFDETFSPVVKMATIRCVISIAVQNNWPLYQFDVDNAFLHGSLNEEVYMTLPQGYYNTGETKVCKLVKSLYGLKQASRQWNEKLTATLTEIGFEQSKNDYSLFTKKHNKSLCILLVYVDDIIITGDNDIDLKAVKAQIMSKFKIKDLGELKYFLGIEVLKSDEGIVLSQRKYCLDLLSEFGMLGSKPVSNPIEQNIIVTDKQNSYKDDFELADVTGYQKLIGKLIYLTLTRPDISYTVGCLSQFMHKPLDSHLKIAMRLLRYLKESPGKGCLFSKSDSFNLTAYADSDWGKCLSTRRSISGYCIYLGNSLISWKSKKQPTVSRSSAEAEYRAMTVAGCEVLWLIKLLDDLQVNCKLPVPLHCDNNAAVLISANPVFHERTKHFETDLHFIRDKVAAGVFNVKKIHTSQQPADVFTKGLGIAQHKLLCNKLQLTNPFAPSN</sequence>